<gene>
    <name evidence="1" type="ORF">GCM10010170_062180</name>
</gene>
<dbReference type="RefSeq" id="WP_344616106.1">
    <property type="nucleotide sequence ID" value="NZ_BAAARV010000059.1"/>
</dbReference>
<sequence>MGSGTGSSSAWVQHGEDSFLAADGTHVVQSVVNDPAEWYAGTTGAYTKPAPVTGLEHTDDMRQPVRADAPGAYVVSDRTAVYTSPDGLHWTRHPVLPS</sequence>
<accession>A0ABP5TZ71</accession>
<name>A0ABP5TZ71_9ACTN</name>
<protein>
    <submittedName>
        <fullName evidence="1">Uncharacterized protein</fullName>
    </submittedName>
</protein>
<dbReference type="Proteomes" id="UP001501444">
    <property type="component" value="Unassembled WGS sequence"/>
</dbReference>
<reference evidence="2" key="1">
    <citation type="journal article" date="2019" name="Int. J. Syst. Evol. Microbiol.">
        <title>The Global Catalogue of Microorganisms (GCM) 10K type strain sequencing project: providing services to taxonomists for standard genome sequencing and annotation.</title>
        <authorList>
            <consortium name="The Broad Institute Genomics Platform"/>
            <consortium name="The Broad Institute Genome Sequencing Center for Infectious Disease"/>
            <person name="Wu L."/>
            <person name="Ma J."/>
        </authorList>
    </citation>
    <scope>NUCLEOTIDE SEQUENCE [LARGE SCALE GENOMIC DNA]</scope>
    <source>
        <strain evidence="2">JCM 3272</strain>
    </source>
</reference>
<organism evidence="1 2">
    <name type="scientific">Dactylosporangium salmoneum</name>
    <dbReference type="NCBI Taxonomy" id="53361"/>
    <lineage>
        <taxon>Bacteria</taxon>
        <taxon>Bacillati</taxon>
        <taxon>Actinomycetota</taxon>
        <taxon>Actinomycetes</taxon>
        <taxon>Micromonosporales</taxon>
        <taxon>Micromonosporaceae</taxon>
        <taxon>Dactylosporangium</taxon>
    </lineage>
</organism>
<evidence type="ECO:0000313" key="1">
    <source>
        <dbReference type="EMBL" id="GAA2364374.1"/>
    </source>
</evidence>
<evidence type="ECO:0000313" key="2">
    <source>
        <dbReference type="Proteomes" id="UP001501444"/>
    </source>
</evidence>
<proteinExistence type="predicted"/>
<dbReference type="EMBL" id="BAAARV010000059">
    <property type="protein sequence ID" value="GAA2364374.1"/>
    <property type="molecule type" value="Genomic_DNA"/>
</dbReference>
<comment type="caution">
    <text evidence="1">The sequence shown here is derived from an EMBL/GenBank/DDBJ whole genome shotgun (WGS) entry which is preliminary data.</text>
</comment>
<keyword evidence="2" id="KW-1185">Reference proteome</keyword>